<dbReference type="Gene3D" id="3.50.30.50">
    <property type="entry name" value="Putative cyclase"/>
    <property type="match status" value="1"/>
</dbReference>
<dbReference type="Proteomes" id="UP000440125">
    <property type="component" value="Unassembled WGS sequence"/>
</dbReference>
<dbReference type="SUPFAM" id="SSF102198">
    <property type="entry name" value="Putative cyclase"/>
    <property type="match status" value="1"/>
</dbReference>
<protein>
    <submittedName>
        <fullName evidence="1">Cyclase family protein</fullName>
    </submittedName>
</protein>
<evidence type="ECO:0000313" key="2">
    <source>
        <dbReference type="Proteomes" id="UP000440125"/>
    </source>
</evidence>
<gene>
    <name evidence="1" type="ORF">D1867_06105</name>
</gene>
<dbReference type="GO" id="GO:0019441">
    <property type="term" value="P:L-tryptophan catabolic process to kynurenine"/>
    <property type="evidence" value="ECO:0007669"/>
    <property type="project" value="InterPro"/>
</dbReference>
<name>A0A6A9QGB6_ACIIN</name>
<dbReference type="InterPro" id="IPR007325">
    <property type="entry name" value="KFase/CYL"/>
</dbReference>
<organism evidence="1 2">
    <name type="scientific">Acidianus infernus</name>
    <dbReference type="NCBI Taxonomy" id="12915"/>
    <lineage>
        <taxon>Archaea</taxon>
        <taxon>Thermoproteota</taxon>
        <taxon>Thermoprotei</taxon>
        <taxon>Sulfolobales</taxon>
        <taxon>Sulfolobaceae</taxon>
        <taxon>Acidianus</taxon>
    </lineage>
</organism>
<evidence type="ECO:0000313" key="1">
    <source>
        <dbReference type="EMBL" id="MUM64823.1"/>
    </source>
</evidence>
<dbReference type="Pfam" id="PF04199">
    <property type="entry name" value="Cyclase"/>
    <property type="match status" value="1"/>
</dbReference>
<dbReference type="AlphaFoldDB" id="A0A6A9QGB6"/>
<dbReference type="EMBL" id="WFIY01000004">
    <property type="protein sequence ID" value="MUM64823.1"/>
    <property type="molecule type" value="Genomic_DNA"/>
</dbReference>
<dbReference type="InterPro" id="IPR037175">
    <property type="entry name" value="KFase_sf"/>
</dbReference>
<dbReference type="PANTHER" id="PTHR31118">
    <property type="entry name" value="CYCLASE-LIKE PROTEIN 2"/>
    <property type="match status" value="1"/>
</dbReference>
<dbReference type="GO" id="GO:0004061">
    <property type="term" value="F:arylformamidase activity"/>
    <property type="evidence" value="ECO:0007669"/>
    <property type="project" value="InterPro"/>
</dbReference>
<comment type="caution">
    <text evidence="1">The sequence shown here is derived from an EMBL/GenBank/DDBJ whole genome shotgun (WGS) entry which is preliminary data.</text>
</comment>
<sequence>MLYFIMIIDLSVPIENGMPYFPGDPQPKIEKIEKEDYVIHSLLLSTHTGTHVDVPFHFISNGKKLDEIDLTRFSGKAYVLDAEGKNIHSIELPSNVDILLIYTGTSKLWKNGWTMDNYATIDEEFAKLLVRKGYKLVGIDSPSIGNSKVHRILLSNDVLIVENLSSNLEKIKGKVVDFISLPLPIKGVDGSPIRAIAVVRNDETHPGK</sequence>
<keyword evidence="2" id="KW-1185">Reference proteome</keyword>
<dbReference type="PANTHER" id="PTHR31118:SF12">
    <property type="entry name" value="CYCLASE-LIKE PROTEIN 2"/>
    <property type="match status" value="1"/>
</dbReference>
<accession>A0A6A9QGB6</accession>
<reference evidence="1 2" key="1">
    <citation type="submission" date="2019-10" db="EMBL/GenBank/DDBJ databases">
        <title>Genome Sequences from Six Type Strain Members of the Archaeal Family Sulfolobaceae: Acidianus ambivalens, Acidianus infernus, Metallosphaera prunae, Stygiolobus azoricus, Sulfolobus metallicus, and Sulfurisphaera ohwakuensis.</title>
        <authorList>
            <person name="Counts J.A."/>
            <person name="Kelly R.M."/>
        </authorList>
    </citation>
    <scope>NUCLEOTIDE SEQUENCE [LARGE SCALE GENOMIC DNA]</scope>
    <source>
        <strain evidence="1 2">DSM 3191</strain>
    </source>
</reference>
<proteinExistence type="predicted"/>